<dbReference type="Proteomes" id="UP001638806">
    <property type="component" value="Unassembled WGS sequence"/>
</dbReference>
<gene>
    <name evidence="1" type="ORF">ACCO45_013643</name>
</gene>
<protein>
    <submittedName>
        <fullName evidence="1">Uncharacterized protein</fullName>
    </submittedName>
</protein>
<accession>A0ACC4D8R5</accession>
<proteinExistence type="predicted"/>
<organism evidence="1 2">
    <name type="scientific">Purpureocillium lilacinum</name>
    <name type="common">Paecilomyces lilacinus</name>
    <dbReference type="NCBI Taxonomy" id="33203"/>
    <lineage>
        <taxon>Eukaryota</taxon>
        <taxon>Fungi</taxon>
        <taxon>Dikarya</taxon>
        <taxon>Ascomycota</taxon>
        <taxon>Pezizomycotina</taxon>
        <taxon>Sordariomycetes</taxon>
        <taxon>Hypocreomycetidae</taxon>
        <taxon>Hypocreales</taxon>
        <taxon>Ophiocordycipitaceae</taxon>
        <taxon>Purpureocillium</taxon>
    </lineage>
</organism>
<comment type="caution">
    <text evidence="1">The sequence shown here is derived from an EMBL/GenBank/DDBJ whole genome shotgun (WGS) entry which is preliminary data.</text>
</comment>
<sequence length="62" mass="6534">MGFTAILAAAIGPSPLPGIVSSAKSLSSIHRLAASQHVCLPLLGFQRLCWVLQPLTASRYDT</sequence>
<keyword evidence="2" id="KW-1185">Reference proteome</keyword>
<evidence type="ECO:0000313" key="1">
    <source>
        <dbReference type="EMBL" id="KAL3951926.1"/>
    </source>
</evidence>
<dbReference type="EMBL" id="JBGNUJ010000013">
    <property type="protein sequence ID" value="KAL3951926.1"/>
    <property type="molecule type" value="Genomic_DNA"/>
</dbReference>
<evidence type="ECO:0000313" key="2">
    <source>
        <dbReference type="Proteomes" id="UP001638806"/>
    </source>
</evidence>
<name>A0ACC4D8R5_PURLI</name>
<reference evidence="1" key="1">
    <citation type="submission" date="2024-12" db="EMBL/GenBank/DDBJ databases">
        <title>Comparative genomics and development of molecular markers within Purpureocillium lilacinum and among Purpureocillium species.</title>
        <authorList>
            <person name="Yeh Z.-Y."/>
            <person name="Ni N.-T."/>
            <person name="Lo P.-H."/>
            <person name="Mushyakhwo K."/>
            <person name="Lin C.-F."/>
            <person name="Nai Y.-S."/>
        </authorList>
    </citation>
    <scope>NUCLEOTIDE SEQUENCE</scope>
    <source>
        <strain evidence="1">NCHU-NPUST-175</strain>
    </source>
</reference>